<keyword evidence="5" id="KW-0677">Repeat</keyword>
<evidence type="ECO:0000256" key="9">
    <source>
        <dbReference type="ARBA" id="ARBA00046145"/>
    </source>
</evidence>
<dbReference type="InterPro" id="IPR001849">
    <property type="entry name" value="PH_domain"/>
</dbReference>
<evidence type="ECO:0000256" key="2">
    <source>
        <dbReference type="ARBA" id="ARBA00015710"/>
    </source>
</evidence>
<dbReference type="PANTHER" id="PTHR10614">
    <property type="entry name" value="INSULIN RECEPTOR SUBSTRATE"/>
    <property type="match status" value="1"/>
</dbReference>
<reference evidence="13" key="1">
    <citation type="submission" date="2025-08" db="UniProtKB">
        <authorList>
            <consortium name="RefSeq"/>
        </authorList>
    </citation>
    <scope>IDENTIFICATION</scope>
    <source>
        <tissue evidence="13">Muscle</tissue>
    </source>
</reference>
<organism evidence="12 13">
    <name type="scientific">Limulus polyphemus</name>
    <name type="common">Atlantic horseshoe crab</name>
    <dbReference type="NCBI Taxonomy" id="6850"/>
    <lineage>
        <taxon>Eukaryota</taxon>
        <taxon>Metazoa</taxon>
        <taxon>Ecdysozoa</taxon>
        <taxon>Arthropoda</taxon>
        <taxon>Chelicerata</taxon>
        <taxon>Merostomata</taxon>
        <taxon>Xiphosura</taxon>
        <taxon>Limulidae</taxon>
        <taxon>Limulus</taxon>
    </lineage>
</organism>
<dbReference type="InterPro" id="IPR002404">
    <property type="entry name" value="IRS_PTB"/>
</dbReference>
<evidence type="ECO:0000313" key="13">
    <source>
        <dbReference type="RefSeq" id="XP_013786534.2"/>
    </source>
</evidence>
<accession>A0ABM1BQ66</accession>
<dbReference type="Pfam" id="PF02174">
    <property type="entry name" value="IRS"/>
    <property type="match status" value="1"/>
</dbReference>
<evidence type="ECO:0000256" key="1">
    <source>
        <dbReference type="ARBA" id="ARBA00011440"/>
    </source>
</evidence>
<evidence type="ECO:0000259" key="11">
    <source>
        <dbReference type="PROSITE" id="PS51064"/>
    </source>
</evidence>
<dbReference type="InterPro" id="IPR011993">
    <property type="entry name" value="PH-like_dom_sf"/>
</dbReference>
<proteinExistence type="predicted"/>
<dbReference type="SMART" id="SM01244">
    <property type="entry name" value="IRS"/>
    <property type="match status" value="1"/>
</dbReference>
<keyword evidence="6" id="KW-0221">Differentiation</keyword>
<dbReference type="SUPFAM" id="SSF50729">
    <property type="entry name" value="PH domain-like"/>
    <property type="match status" value="2"/>
</dbReference>
<dbReference type="Proteomes" id="UP000694941">
    <property type="component" value="Unplaced"/>
</dbReference>
<dbReference type="RefSeq" id="XP_013786534.2">
    <property type="nucleotide sequence ID" value="XM_013931080.2"/>
</dbReference>
<evidence type="ECO:0000256" key="6">
    <source>
        <dbReference type="ARBA" id="ARBA00022782"/>
    </source>
</evidence>
<gene>
    <name evidence="13" type="primary">LOC106470520</name>
</gene>
<dbReference type="CDD" id="cd01257">
    <property type="entry name" value="PH_IRS"/>
    <property type="match status" value="1"/>
</dbReference>
<dbReference type="CDD" id="cd01204">
    <property type="entry name" value="PTB_IRS"/>
    <property type="match status" value="1"/>
</dbReference>
<keyword evidence="7" id="KW-0896">Oogenesis</keyword>
<feature type="domain" description="PH" evidence="10">
    <location>
        <begin position="25"/>
        <end position="126"/>
    </location>
</feature>
<dbReference type="Pfam" id="PF00169">
    <property type="entry name" value="PH"/>
    <property type="match status" value="1"/>
</dbReference>
<evidence type="ECO:0000259" key="10">
    <source>
        <dbReference type="PROSITE" id="PS50003"/>
    </source>
</evidence>
<keyword evidence="3" id="KW-0597">Phosphoprotein</keyword>
<evidence type="ECO:0000313" key="12">
    <source>
        <dbReference type="Proteomes" id="UP000694941"/>
    </source>
</evidence>
<comment type="subunit">
    <text evidence="1">Bindings to phosphatidylinositol 3-kinase and SHP2.</text>
</comment>
<dbReference type="Gene3D" id="2.30.29.30">
    <property type="entry name" value="Pleckstrin-homology domain (PH domain)/Phosphotyrosine-binding domain (PTB)"/>
    <property type="match status" value="2"/>
</dbReference>
<dbReference type="SMART" id="SM00310">
    <property type="entry name" value="PTBI"/>
    <property type="match status" value="1"/>
</dbReference>
<dbReference type="PROSITE" id="PS50003">
    <property type="entry name" value="PH_DOMAIN"/>
    <property type="match status" value="1"/>
</dbReference>
<keyword evidence="4" id="KW-0341">Growth regulation</keyword>
<feature type="domain" description="IRS-type PTB" evidence="11">
    <location>
        <begin position="141"/>
        <end position="248"/>
    </location>
</feature>
<feature type="non-terminal residue" evidence="13">
    <location>
        <position position="364"/>
    </location>
</feature>
<keyword evidence="12" id="KW-1185">Reference proteome</keyword>
<evidence type="ECO:0000256" key="7">
    <source>
        <dbReference type="ARBA" id="ARBA00022943"/>
    </source>
</evidence>
<evidence type="ECO:0000256" key="3">
    <source>
        <dbReference type="ARBA" id="ARBA00022553"/>
    </source>
</evidence>
<dbReference type="PROSITE" id="PS51064">
    <property type="entry name" value="IRS_PTB"/>
    <property type="match status" value="1"/>
</dbReference>
<sequence>MSLKRKESNNRKNLTPSPDYETLSDVIKTGYLKKLKTSKKKFFVLRTDSSSGPARLEYYDSEKKWRLGASSKRNVYLRACFNINRKMDTRQKFVIALHTKYDCLSVAMDTEEELEAWLTAMLELQQGITEENRQNKPKPTFEHVWQVIVKNKGLGTTKNITGPYRLCLSANILSLVKVTLKDDETEPIAFPLVTIRRCGHSDCFFFMEVGRSAVTGAGELWMQAEENLISQNMHETILNSMKSSRNVEDSLSINRVRSSSTCENSKFSSSWRSSISSEWTSIGTSLADPCDHIVPRTSKLSESCSEVGSISLDEACSLDSVTSNLSIDAPENHYVCQTFRCSSFPSPEFQAEICEDYLPMDPQT</sequence>
<evidence type="ECO:0000256" key="5">
    <source>
        <dbReference type="ARBA" id="ARBA00022737"/>
    </source>
</evidence>
<dbReference type="PRINTS" id="PR00628">
    <property type="entry name" value="INSULINRSI"/>
</dbReference>
<protein>
    <recommendedName>
        <fullName evidence="2">Insulin receptor substrate 1</fullName>
    </recommendedName>
    <alternativeName>
        <fullName evidence="8">Protein chico</fullName>
    </alternativeName>
</protein>
<evidence type="ECO:0000256" key="8">
    <source>
        <dbReference type="ARBA" id="ARBA00033282"/>
    </source>
</evidence>
<comment type="function">
    <text evidence="9">Activates phosphatidylinositol 3-kinase when bound to the regulatory p85 subunit. May mediate the control of various cellular processes by insulin-like peptides. When phosphorylated by the insulin receptor binds specifically to various cellular proteins containing SH2 domains. Involved in control of cell proliferation, cell size, and body and organ growth throughout development. Also has a role in a signaling pathway controlling the physiological response required to endure periods of low nutrient conditions. Insulin/insulin-like growth factor (IGF) signaling pathway has a role in regulating aging and is necessary in the ovary for vitellogenic maturation.</text>
</comment>
<dbReference type="SMART" id="SM00233">
    <property type="entry name" value="PH"/>
    <property type="match status" value="1"/>
</dbReference>
<dbReference type="GeneID" id="106470520"/>
<dbReference type="PANTHER" id="PTHR10614:SF13">
    <property type="entry name" value="INSULIN RECEPTOR SUBSTRATE 1"/>
    <property type="match status" value="1"/>
</dbReference>
<dbReference type="InterPro" id="IPR039011">
    <property type="entry name" value="IRS"/>
</dbReference>
<name>A0ABM1BQ66_LIMPO</name>
<evidence type="ECO:0000256" key="4">
    <source>
        <dbReference type="ARBA" id="ARBA00022604"/>
    </source>
</evidence>